<dbReference type="Pfam" id="PF00583">
    <property type="entry name" value="Acetyltransf_1"/>
    <property type="match status" value="1"/>
</dbReference>
<evidence type="ECO:0000313" key="5">
    <source>
        <dbReference type="Proteomes" id="UP000680865"/>
    </source>
</evidence>
<keyword evidence="2" id="KW-0012">Acyltransferase</keyword>
<dbReference type="EMBL" id="BOQP01000061">
    <property type="protein sequence ID" value="GIM84186.1"/>
    <property type="molecule type" value="Genomic_DNA"/>
</dbReference>
<protein>
    <recommendedName>
        <fullName evidence="3">N-acetyltransferase domain-containing protein</fullName>
    </recommendedName>
</protein>
<evidence type="ECO:0000256" key="2">
    <source>
        <dbReference type="ARBA" id="ARBA00023315"/>
    </source>
</evidence>
<keyword evidence="5" id="KW-1185">Reference proteome</keyword>
<dbReference type="SUPFAM" id="SSF55729">
    <property type="entry name" value="Acyl-CoA N-acyltransferases (Nat)"/>
    <property type="match status" value="1"/>
</dbReference>
<dbReference type="PROSITE" id="PS51186">
    <property type="entry name" value="GNAT"/>
    <property type="match status" value="1"/>
</dbReference>
<evidence type="ECO:0000259" key="3">
    <source>
        <dbReference type="PROSITE" id="PS51186"/>
    </source>
</evidence>
<dbReference type="Proteomes" id="UP000680865">
    <property type="component" value="Unassembled WGS sequence"/>
</dbReference>
<keyword evidence="1" id="KW-0808">Transferase</keyword>
<comment type="caution">
    <text evidence="4">The sequence shown here is derived from an EMBL/GenBank/DDBJ whole genome shotgun (WGS) entry which is preliminary data.</text>
</comment>
<organism evidence="4 5">
    <name type="scientific">Winogradskya consettensis</name>
    <dbReference type="NCBI Taxonomy" id="113560"/>
    <lineage>
        <taxon>Bacteria</taxon>
        <taxon>Bacillati</taxon>
        <taxon>Actinomycetota</taxon>
        <taxon>Actinomycetes</taxon>
        <taxon>Micromonosporales</taxon>
        <taxon>Micromonosporaceae</taxon>
        <taxon>Winogradskya</taxon>
    </lineage>
</organism>
<gene>
    <name evidence="4" type="ORF">Aco04nite_90120</name>
</gene>
<sequence>MILPAETPVTVIPMTATHAPAVLAIYAAGIATGTATFETTVPPWDQFHQGKLPGHSYVAVEDDTVLGWIACSPVSTRPAYAGVVEHSVYVDPAASGRGVGRALLERLITSTEAAGIWTIQSGIFPGNTASLALHERCGFRTIGVREKVARQGPTWHDVILLERRSPVVL</sequence>
<reference evidence="4" key="1">
    <citation type="submission" date="2021-03" db="EMBL/GenBank/DDBJ databases">
        <title>Whole genome shotgun sequence of Actinoplanes consettensis NBRC 14913.</title>
        <authorList>
            <person name="Komaki H."/>
            <person name="Tamura T."/>
        </authorList>
    </citation>
    <scope>NUCLEOTIDE SEQUENCE</scope>
    <source>
        <strain evidence="4">NBRC 14913</strain>
    </source>
</reference>
<dbReference type="InterPro" id="IPR000182">
    <property type="entry name" value="GNAT_dom"/>
</dbReference>
<dbReference type="PANTHER" id="PTHR43072">
    <property type="entry name" value="N-ACETYLTRANSFERASE"/>
    <property type="match status" value="1"/>
</dbReference>
<dbReference type="Gene3D" id="3.40.630.30">
    <property type="match status" value="1"/>
</dbReference>
<dbReference type="AlphaFoldDB" id="A0A919T1A9"/>
<accession>A0A919T1A9</accession>
<evidence type="ECO:0000313" key="4">
    <source>
        <dbReference type="EMBL" id="GIM84186.1"/>
    </source>
</evidence>
<dbReference type="PANTHER" id="PTHR43072:SF23">
    <property type="entry name" value="UPF0039 PROTEIN C11D3.02C"/>
    <property type="match status" value="1"/>
</dbReference>
<dbReference type="InterPro" id="IPR016181">
    <property type="entry name" value="Acyl_CoA_acyltransferase"/>
</dbReference>
<dbReference type="CDD" id="cd04301">
    <property type="entry name" value="NAT_SF"/>
    <property type="match status" value="1"/>
</dbReference>
<evidence type="ECO:0000256" key="1">
    <source>
        <dbReference type="ARBA" id="ARBA00022679"/>
    </source>
</evidence>
<feature type="domain" description="N-acetyltransferase" evidence="3">
    <location>
        <begin position="9"/>
        <end position="162"/>
    </location>
</feature>
<dbReference type="GO" id="GO:0016747">
    <property type="term" value="F:acyltransferase activity, transferring groups other than amino-acyl groups"/>
    <property type="evidence" value="ECO:0007669"/>
    <property type="project" value="InterPro"/>
</dbReference>
<proteinExistence type="predicted"/>
<name>A0A919T1A9_9ACTN</name>